<evidence type="ECO:0000313" key="2">
    <source>
        <dbReference type="Proteomes" id="UP001633002"/>
    </source>
</evidence>
<dbReference type="Proteomes" id="UP001633002">
    <property type="component" value="Unassembled WGS sequence"/>
</dbReference>
<dbReference type="InterPro" id="IPR043151">
    <property type="entry name" value="BAH_sf"/>
</dbReference>
<proteinExistence type="predicted"/>
<protein>
    <submittedName>
        <fullName evidence="1">Uncharacterized protein</fullName>
    </submittedName>
</protein>
<name>A0ABD3GZ67_9MARC</name>
<accession>A0ABD3GZ67</accession>
<dbReference type="Gene3D" id="2.30.30.490">
    <property type="match status" value="1"/>
</dbReference>
<comment type="caution">
    <text evidence="1">The sequence shown here is derived from an EMBL/GenBank/DDBJ whole genome shotgun (WGS) entry which is preliminary data.</text>
</comment>
<dbReference type="EMBL" id="JBJQOH010000006">
    <property type="protein sequence ID" value="KAL3683154.1"/>
    <property type="molecule type" value="Genomic_DNA"/>
</dbReference>
<gene>
    <name evidence="1" type="ORF">R1sor_001176</name>
</gene>
<dbReference type="AlphaFoldDB" id="A0ABD3GZ67"/>
<reference evidence="1 2" key="1">
    <citation type="submission" date="2024-09" db="EMBL/GenBank/DDBJ databases">
        <title>Chromosome-scale assembly of Riccia sorocarpa.</title>
        <authorList>
            <person name="Paukszto L."/>
        </authorList>
    </citation>
    <scope>NUCLEOTIDE SEQUENCE [LARGE SCALE GENOMIC DNA]</scope>
    <source>
        <strain evidence="1">LP-2024</strain>
        <tissue evidence="1">Aerial parts of the thallus</tissue>
    </source>
</reference>
<keyword evidence="2" id="KW-1185">Reference proteome</keyword>
<sequence>MDTIMRAFNFPITEDTPLDPTEIASQETLQQEPVPLVPYNPTMDEAIFRAVWRLQGVLDSHNCSVDLQNNILTALFGQHSKPSTVADEEIDYTSLCLGTLLRLAGKEWNGGAIGLSGLRSLEAIRKCYLAAGMPHVQRWRLCTGKGAPEFHEPLVHEPSSQDDYNGTGEKCKCSPRPTSGLQRDCDQCSERCTDEQCLLVRKKMMPFDHLPLGSMIKLICRSRSFCHEMLTMWRSRSRWMIGSEPSATAPLPTYPIKDWWDGTRAKELSWFWDPAVEYELPVVCNVCHQAYQAFPQKCLELASPSNFNLEENSYEFICVHCGTAICTQRKMAKGDPRNVPIMAHWDGFQSASTVLRSTWSVDVRILSAGLSSTIPAMPVLFIPDASDENTSKAEALNACLQPFTRELMDLFVNGVEVEYAYPSELIDISSHLPPKFTLRAILVLFTGDHPAQSMFGGFVQSGLSGCRRCKVKTQWHPTPGRGFGGMTVYGDNRLQYRFNVPRKTAQELHDAASELGRCETATQRKSISRNIGVTRYSVAWQFYNMYGFDPSLDLTYDAMHVLALSMFKKYAELLKSDAERSSSKKALFMTALSELTRKKPRQLSGRWPDDPFARLGFFKAEEYQKFVLYCVPFILSTVGYEKDSVIVQLGRLVYEIGRIFYLVGRSDNGWTTDTIARCRMLMASWRIRSEEELGATSSILDHVTEYNKVKTNSKNMESTFIQKFARSFFAECCEAIWRDDDGLLPCMRVQHTMKEFMIGGGEIEGFPQIDKAIVVVPSQLVAKTLSTQLFVDRREPSSTAGNHFERGIGIGTRNPRRRDVSRCQLFYLKRYWSAVSGGIGETRHDINLRLTNLKSVMVRGILYRPGDYVMVRSDPPDSPHWFYKARIVSIFYHIFEDQAEIFFEARWLYNAFVRTAETETVLMDEISDMQILRPQEKNAVGNNCRHVKSLECHFFPLRLGNSDIIAMEVSELRPRKGILENGRIGFPPPYPQAADVMLARHLTQCTIKDLEFCVINTILGLPSNDETTTAVGNALRGCRVRVK</sequence>
<evidence type="ECO:0000313" key="1">
    <source>
        <dbReference type="EMBL" id="KAL3683154.1"/>
    </source>
</evidence>
<organism evidence="1 2">
    <name type="scientific">Riccia sorocarpa</name>
    <dbReference type="NCBI Taxonomy" id="122646"/>
    <lineage>
        <taxon>Eukaryota</taxon>
        <taxon>Viridiplantae</taxon>
        <taxon>Streptophyta</taxon>
        <taxon>Embryophyta</taxon>
        <taxon>Marchantiophyta</taxon>
        <taxon>Marchantiopsida</taxon>
        <taxon>Marchantiidae</taxon>
        <taxon>Marchantiales</taxon>
        <taxon>Ricciaceae</taxon>
        <taxon>Riccia</taxon>
    </lineage>
</organism>